<sequence>MQSADHRDHRQQPSLYAQRMAAATSTCPYGRDPLASPAAPTPTKRSPPPKPPRMQLKSRVRCSDCGEWIRQLRWKCLDCPTTDLCVVCKVKTSRHASHSFLAVPLPPDGVPRALGPRRSGTIVECDSCNKEIVDIRWKCASCPNFDLCHRCYVEGNTPHHRHHSFVGTYLVAYMQKSCSHDGLACVCSKCGKQAHDIHYHCTQCDNLNLCKSCIPDASKWHDLWQDGAKHDWAMHLDAACYSYSYPRGPQAASPSPDYASLAQLHHTYHCSNCNGLTAHSHYRCEICPGYRLCNACFLHAGEFHPNHIFGMVSSHSGQNVFAPNLLGTVTGNMASSVGATIVSATEAAVAAVANALSSAAAPLMPGEFPRKAVATTTVTTTSAAARKNPHNAQNGEKGMPSVKSNGTTTVKYKVICDECRTEITGTHYKCAFCPDYDLCAQCEARANDGHLKDNPMHPLIKFLRPLAKPMDKPLLSPSIYEPLDVSNEFAVPVRVALPPAMTARGHGWREGRGGGEGGEARGHGHGVPPPSHFLTTPPAPALDAKFVEDVTVPDATPFEPGERFTKIWNVTNVGSYVWPVGTKLVHVGGDNMSPPGPAGDHVPVVTIGKKFEKIGLAADLVAPMRAGRHRGKWRLATPEGLLFGDLLWCDIVVCETGEKKAALEHRHSAATEDGFKGKEKKKTSSGQSSAARENEGQQLIIDDTEMTMPDKIVALIPQPAEATSSPLRATITTTTAPSEKPGASLAPEKSPSVTAAATITSACVPKEAAAVHQEQRNIAMLDSRIDELEKQVRQLTEMLGRAIIPDRRQQQGTGGGLEASVDSSAASAQQHPQQPHQAPTAIATSVESSHGGFEEPAVGGHGCGGAVNAIRSDAASRGSSGSSTPWSFSSQAIKGAMTMDTSISQHEPLLGGADAVERARTSSRLVGADFDECDAARSNLREFEDEAKEFKRWADLRQSKIIRRLGGWGSSYMGADSENRPSYAEDHSVVGPVVTGTHDSAGVSEVERGKEAVASSDKGKDIDDDDDDDVRQSNDEDFEVISSY</sequence>
<protein>
    <submittedName>
        <fullName evidence="1">Uncharacterized protein</fullName>
    </submittedName>
</protein>
<evidence type="ECO:0000313" key="1">
    <source>
        <dbReference type="EMBL" id="KAJ1675450.1"/>
    </source>
</evidence>
<dbReference type="Proteomes" id="UP001145114">
    <property type="component" value="Unassembled WGS sequence"/>
</dbReference>
<evidence type="ECO:0000313" key="2">
    <source>
        <dbReference type="Proteomes" id="UP001145114"/>
    </source>
</evidence>
<proteinExistence type="predicted"/>
<dbReference type="EMBL" id="JAMZIH010005300">
    <property type="protein sequence ID" value="KAJ1675450.1"/>
    <property type="molecule type" value="Genomic_DNA"/>
</dbReference>
<name>A0ACC1HHE3_9FUNG</name>
<gene>
    <name evidence="1" type="ORF">EV182_001242</name>
</gene>
<comment type="caution">
    <text evidence="1">The sequence shown here is derived from an EMBL/GenBank/DDBJ whole genome shotgun (WGS) entry which is preliminary data.</text>
</comment>
<keyword evidence="2" id="KW-1185">Reference proteome</keyword>
<organism evidence="1 2">
    <name type="scientific">Spiromyces aspiralis</name>
    <dbReference type="NCBI Taxonomy" id="68401"/>
    <lineage>
        <taxon>Eukaryota</taxon>
        <taxon>Fungi</taxon>
        <taxon>Fungi incertae sedis</taxon>
        <taxon>Zoopagomycota</taxon>
        <taxon>Kickxellomycotina</taxon>
        <taxon>Kickxellomycetes</taxon>
        <taxon>Kickxellales</taxon>
        <taxon>Kickxellaceae</taxon>
        <taxon>Spiromyces</taxon>
    </lineage>
</organism>
<reference evidence="1" key="1">
    <citation type="submission" date="2022-06" db="EMBL/GenBank/DDBJ databases">
        <title>Phylogenomic reconstructions and comparative analyses of Kickxellomycotina fungi.</title>
        <authorList>
            <person name="Reynolds N.K."/>
            <person name="Stajich J.E."/>
            <person name="Barry K."/>
            <person name="Grigoriev I.V."/>
            <person name="Crous P."/>
            <person name="Smith M.E."/>
        </authorList>
    </citation>
    <scope>NUCLEOTIDE SEQUENCE</scope>
    <source>
        <strain evidence="1">RSA 2271</strain>
    </source>
</reference>
<accession>A0ACC1HHE3</accession>